<dbReference type="AlphaFoldDB" id="A0A8J8CA79"/>
<sequence>MSTVRIVGWTVVALVLMALAVPWFLWGASQTALGLPVWLWWHVGWMALASVVFAVFARTGWGLGVEEVEPRG</sequence>
<comment type="caution">
    <text evidence="2">The sequence shown here is derived from an EMBL/GenBank/DDBJ whole genome shotgun (WGS) entry which is preliminary data.</text>
</comment>
<keyword evidence="1" id="KW-0812">Transmembrane</keyword>
<proteinExistence type="predicted"/>
<reference evidence="2" key="1">
    <citation type="submission" date="2021-06" db="EMBL/GenBank/DDBJ databases">
        <title>Halomicroarcula sp. F24A a new haloarchaeum isolated from saline soil.</title>
        <authorList>
            <person name="Duran-Viseras A."/>
            <person name="Sanchez-Porro C."/>
            <person name="Ventosa A."/>
        </authorList>
    </citation>
    <scope>NUCLEOTIDE SEQUENCE</scope>
    <source>
        <strain evidence="2">F24A</strain>
    </source>
</reference>
<keyword evidence="1" id="KW-1133">Transmembrane helix</keyword>
<dbReference type="Pfam" id="PF11755">
    <property type="entry name" value="DUF3311"/>
    <property type="match status" value="1"/>
</dbReference>
<protein>
    <submittedName>
        <fullName evidence="2">DUF3311 domain-containing protein</fullName>
    </submittedName>
</protein>
<evidence type="ECO:0000313" key="2">
    <source>
        <dbReference type="EMBL" id="MBX0305024.1"/>
    </source>
</evidence>
<dbReference type="EMBL" id="RKLQ01000002">
    <property type="protein sequence ID" value="MBX0305024.1"/>
    <property type="molecule type" value="Genomic_DNA"/>
</dbReference>
<dbReference type="RefSeq" id="WP_220589219.1">
    <property type="nucleotide sequence ID" value="NZ_RKLQ01000002.1"/>
</dbReference>
<feature type="transmembrane region" description="Helical" evidence="1">
    <location>
        <begin position="38"/>
        <end position="57"/>
    </location>
</feature>
<evidence type="ECO:0000313" key="3">
    <source>
        <dbReference type="Proteomes" id="UP000783863"/>
    </source>
</evidence>
<organism evidence="2 3">
    <name type="scientific">Haloarcula salinisoli</name>
    <dbReference type="NCBI Taxonomy" id="2487746"/>
    <lineage>
        <taxon>Archaea</taxon>
        <taxon>Methanobacteriati</taxon>
        <taxon>Methanobacteriota</taxon>
        <taxon>Stenosarchaea group</taxon>
        <taxon>Halobacteria</taxon>
        <taxon>Halobacteriales</taxon>
        <taxon>Haloarculaceae</taxon>
        <taxon>Haloarcula</taxon>
    </lineage>
</organism>
<gene>
    <name evidence="2" type="ORF">EGD98_15255</name>
</gene>
<name>A0A8J8CA79_9EURY</name>
<feature type="transmembrane region" description="Helical" evidence="1">
    <location>
        <begin position="7"/>
        <end position="26"/>
    </location>
</feature>
<accession>A0A8J8CA79</accession>
<dbReference type="InterPro" id="IPR021741">
    <property type="entry name" value="DUF3311"/>
</dbReference>
<keyword evidence="1" id="KW-0472">Membrane</keyword>
<keyword evidence="3" id="KW-1185">Reference proteome</keyword>
<dbReference type="Proteomes" id="UP000783863">
    <property type="component" value="Unassembled WGS sequence"/>
</dbReference>
<evidence type="ECO:0000256" key="1">
    <source>
        <dbReference type="SAM" id="Phobius"/>
    </source>
</evidence>